<comment type="caution">
    <text evidence="1">The sequence shown here is derived from an EMBL/GenBank/DDBJ whole genome shotgun (WGS) entry which is preliminary data.</text>
</comment>
<feature type="non-terminal residue" evidence="1">
    <location>
        <position position="1"/>
    </location>
</feature>
<dbReference type="Gene3D" id="3.40.800.10">
    <property type="entry name" value="Ureohydrolase domain"/>
    <property type="match status" value="1"/>
</dbReference>
<dbReference type="InterPro" id="IPR006035">
    <property type="entry name" value="Ureohydrolase"/>
</dbReference>
<keyword evidence="2" id="KW-1185">Reference proteome</keyword>
<organism evidence="1 2">
    <name type="scientific">Ophiophagus hannah</name>
    <name type="common">King cobra</name>
    <name type="synonym">Naja hannah</name>
    <dbReference type="NCBI Taxonomy" id="8665"/>
    <lineage>
        <taxon>Eukaryota</taxon>
        <taxon>Metazoa</taxon>
        <taxon>Chordata</taxon>
        <taxon>Craniata</taxon>
        <taxon>Vertebrata</taxon>
        <taxon>Euteleostomi</taxon>
        <taxon>Lepidosauria</taxon>
        <taxon>Squamata</taxon>
        <taxon>Bifurcata</taxon>
        <taxon>Unidentata</taxon>
        <taxon>Episquamata</taxon>
        <taxon>Toxicofera</taxon>
        <taxon>Serpentes</taxon>
        <taxon>Colubroidea</taxon>
        <taxon>Elapidae</taxon>
        <taxon>Elapinae</taxon>
        <taxon>Ophiophagus</taxon>
    </lineage>
</organism>
<dbReference type="InterPro" id="IPR023696">
    <property type="entry name" value="Ureohydrolase_dom_sf"/>
</dbReference>
<evidence type="ECO:0000313" key="1">
    <source>
        <dbReference type="EMBL" id="ETE71207.1"/>
    </source>
</evidence>
<dbReference type="AlphaFoldDB" id="V8PBE1"/>
<name>V8PBE1_OPHHA</name>
<proteinExistence type="predicted"/>
<dbReference type="GO" id="GO:0046872">
    <property type="term" value="F:metal ion binding"/>
    <property type="evidence" value="ECO:0007669"/>
    <property type="project" value="InterPro"/>
</dbReference>
<dbReference type="EMBL" id="AZIM01000411">
    <property type="protein sequence ID" value="ETE71207.1"/>
    <property type="molecule type" value="Genomic_DNA"/>
</dbReference>
<accession>V8PBE1</accession>
<protein>
    <submittedName>
        <fullName evidence="1">Uncharacterized protein</fullName>
    </submittedName>
</protein>
<evidence type="ECO:0000313" key="2">
    <source>
        <dbReference type="Proteomes" id="UP000018936"/>
    </source>
</evidence>
<gene>
    <name evidence="1" type="ORF">L345_02977</name>
</gene>
<reference evidence="1 2" key="1">
    <citation type="journal article" date="2013" name="Proc. Natl. Acad. Sci. U.S.A.">
        <title>The king cobra genome reveals dynamic gene evolution and adaptation in the snake venom system.</title>
        <authorList>
            <person name="Vonk F.J."/>
            <person name="Casewell N.R."/>
            <person name="Henkel C.V."/>
            <person name="Heimberg A.M."/>
            <person name="Jansen H.J."/>
            <person name="McCleary R.J."/>
            <person name="Kerkkamp H.M."/>
            <person name="Vos R.A."/>
            <person name="Guerreiro I."/>
            <person name="Calvete J.J."/>
            <person name="Wuster W."/>
            <person name="Woods A.E."/>
            <person name="Logan J.M."/>
            <person name="Harrison R.A."/>
            <person name="Castoe T.A."/>
            <person name="de Koning A.P."/>
            <person name="Pollock D.D."/>
            <person name="Yandell M."/>
            <person name="Calderon D."/>
            <person name="Renjifo C."/>
            <person name="Currier R.B."/>
            <person name="Salgado D."/>
            <person name="Pla D."/>
            <person name="Sanz L."/>
            <person name="Hyder A.S."/>
            <person name="Ribeiro J.M."/>
            <person name="Arntzen J.W."/>
            <person name="van den Thillart G.E."/>
            <person name="Boetzer M."/>
            <person name="Pirovano W."/>
            <person name="Dirks R.P."/>
            <person name="Spaink H.P."/>
            <person name="Duboule D."/>
            <person name="McGlinn E."/>
            <person name="Kini R.M."/>
            <person name="Richardson M.K."/>
        </authorList>
    </citation>
    <scope>NUCLEOTIDE SEQUENCE</scope>
    <source>
        <tissue evidence="1">Blood</tissue>
    </source>
</reference>
<sequence length="247" mass="27371">MSVQSTVAGNVPHSSLAGWALRYAALETRAKKQQEANGLQNERENKVPGSHSCYRTAFELSHEKVKLCESIDLLFVEHTEKSPAKRAAVGLRQSLIRACHQLKERPIQFHFDVDGLNPQQIPAMGTHVPGGMILRKGHYIAEGLCTTITSLGNAILQHLGNRDPRIILSRIHSAFKVKPALLRHIVLFEECLNKIHDNLELLPVTCVALARVKMSALLSSSDSAESTVLGSLRNREMDRGSPDTYNR</sequence>
<dbReference type="Proteomes" id="UP000018936">
    <property type="component" value="Unassembled WGS sequence"/>
</dbReference>
<dbReference type="SUPFAM" id="SSF52768">
    <property type="entry name" value="Arginase/deacetylase"/>
    <property type="match status" value="1"/>
</dbReference>
<dbReference type="Pfam" id="PF00491">
    <property type="entry name" value="Arginase"/>
    <property type="match status" value="1"/>
</dbReference>